<gene>
    <name evidence="5" type="ORF">CC80DRAFT_26503</name>
</gene>
<evidence type="ECO:0000256" key="3">
    <source>
        <dbReference type="ARBA" id="ARBA00038157"/>
    </source>
</evidence>
<keyword evidence="2" id="KW-0560">Oxidoreductase</keyword>
<keyword evidence="6" id="KW-1185">Reference proteome</keyword>
<dbReference type="Gene3D" id="3.20.20.100">
    <property type="entry name" value="NADP-dependent oxidoreductase domain"/>
    <property type="match status" value="1"/>
</dbReference>
<dbReference type="InterPro" id="IPR023210">
    <property type="entry name" value="NADP_OxRdtase_dom"/>
</dbReference>
<dbReference type="AlphaFoldDB" id="A0A6A5UAV1"/>
<dbReference type="OrthoDB" id="48988at2759"/>
<protein>
    <submittedName>
        <fullName evidence="5">Aldo/keto reductase</fullName>
    </submittedName>
</protein>
<dbReference type="Proteomes" id="UP000800035">
    <property type="component" value="Unassembled WGS sequence"/>
</dbReference>
<dbReference type="GO" id="GO:0016491">
    <property type="term" value="F:oxidoreductase activity"/>
    <property type="evidence" value="ECO:0007669"/>
    <property type="project" value="UniProtKB-KW"/>
</dbReference>
<evidence type="ECO:0000313" key="5">
    <source>
        <dbReference type="EMBL" id="KAF1958227.1"/>
    </source>
</evidence>
<dbReference type="PANTHER" id="PTHR43364">
    <property type="entry name" value="NADH-SPECIFIC METHYLGLYOXAL REDUCTASE-RELATED"/>
    <property type="match status" value="1"/>
</dbReference>
<reference evidence="5" key="1">
    <citation type="journal article" date="2020" name="Stud. Mycol.">
        <title>101 Dothideomycetes genomes: a test case for predicting lifestyles and emergence of pathogens.</title>
        <authorList>
            <person name="Haridas S."/>
            <person name="Albert R."/>
            <person name="Binder M."/>
            <person name="Bloem J."/>
            <person name="Labutti K."/>
            <person name="Salamov A."/>
            <person name="Andreopoulos B."/>
            <person name="Baker S."/>
            <person name="Barry K."/>
            <person name="Bills G."/>
            <person name="Bluhm B."/>
            <person name="Cannon C."/>
            <person name="Castanera R."/>
            <person name="Culley D."/>
            <person name="Daum C."/>
            <person name="Ezra D."/>
            <person name="Gonzalez J."/>
            <person name="Henrissat B."/>
            <person name="Kuo A."/>
            <person name="Liang C."/>
            <person name="Lipzen A."/>
            <person name="Lutzoni F."/>
            <person name="Magnuson J."/>
            <person name="Mondo S."/>
            <person name="Nolan M."/>
            <person name="Ohm R."/>
            <person name="Pangilinan J."/>
            <person name="Park H.-J."/>
            <person name="Ramirez L."/>
            <person name="Alfaro M."/>
            <person name="Sun H."/>
            <person name="Tritt A."/>
            <person name="Yoshinaga Y."/>
            <person name="Zwiers L.-H."/>
            <person name="Turgeon B."/>
            <person name="Goodwin S."/>
            <person name="Spatafora J."/>
            <person name="Crous P."/>
            <person name="Grigoriev I."/>
        </authorList>
    </citation>
    <scope>NUCLEOTIDE SEQUENCE</scope>
    <source>
        <strain evidence="5">CBS 675.92</strain>
    </source>
</reference>
<dbReference type="InterPro" id="IPR036812">
    <property type="entry name" value="NAD(P)_OxRdtase_dom_sf"/>
</dbReference>
<dbReference type="PANTHER" id="PTHR43364:SF7">
    <property type="entry name" value="NADP-DEPENDENT OXIDOREDUCTASE DOMAIN-CONTAINING PROTEIN-RELATED"/>
    <property type="match status" value="1"/>
</dbReference>
<proteinExistence type="inferred from homology"/>
<feature type="domain" description="NADP-dependent oxidoreductase" evidence="4">
    <location>
        <begin position="29"/>
        <end position="336"/>
    </location>
</feature>
<evidence type="ECO:0000256" key="2">
    <source>
        <dbReference type="ARBA" id="ARBA00023002"/>
    </source>
</evidence>
<name>A0A6A5UAV1_9PLEO</name>
<evidence type="ECO:0000256" key="1">
    <source>
        <dbReference type="ARBA" id="ARBA00022857"/>
    </source>
</evidence>
<evidence type="ECO:0000313" key="6">
    <source>
        <dbReference type="Proteomes" id="UP000800035"/>
    </source>
</evidence>
<organism evidence="5 6">
    <name type="scientific">Byssothecium circinans</name>
    <dbReference type="NCBI Taxonomy" id="147558"/>
    <lineage>
        <taxon>Eukaryota</taxon>
        <taxon>Fungi</taxon>
        <taxon>Dikarya</taxon>
        <taxon>Ascomycota</taxon>
        <taxon>Pezizomycotina</taxon>
        <taxon>Dothideomycetes</taxon>
        <taxon>Pleosporomycetidae</taxon>
        <taxon>Pleosporales</taxon>
        <taxon>Massarineae</taxon>
        <taxon>Massarinaceae</taxon>
        <taxon>Byssothecium</taxon>
    </lineage>
</organism>
<evidence type="ECO:0000259" key="4">
    <source>
        <dbReference type="Pfam" id="PF00248"/>
    </source>
</evidence>
<sequence>MAFPKPAPPASLLGRHRILSPTAGVKVSPICLGAMNFGDTWKAVLGKCGKEQSFALMDYFYSQGGNFIDTAVNYQFGESEQWVGEWMEERGRRDEIILATKFSGSQTAQLGDSVIQSNFGGNSAKNIYTSFARSLRNLRTTYIDIFYVHYFDNTTSIPELMRALHTLISTRQVLYLGISDTPAWLVVKANCYARQHGLTPFSVYQGQWSAACRDFEREIVPMCLDEGLAMAPWGVLAGGGFKGAVKAGDGNEDVKEEGRKTTVGRTGKEDVVGSVLQSIAEKHDTLPTSVALAYIMAKAPYVFPILGGRKISHLESNISALGLRLREEEKKEIDNAYGFEMGFPHSFLNPANAMVLGPQDNALNERHGTFDWVKGVRAIEPWREGDDEGRVRPVAEE</sequence>
<dbReference type="InterPro" id="IPR050523">
    <property type="entry name" value="AKR_Detox_Biosynth"/>
</dbReference>
<accession>A0A6A5UAV1</accession>
<keyword evidence="1" id="KW-0521">NADP</keyword>
<dbReference type="Pfam" id="PF00248">
    <property type="entry name" value="Aldo_ket_red"/>
    <property type="match status" value="1"/>
</dbReference>
<comment type="similarity">
    <text evidence="3">Belongs to the aldo/keto reductase family. Aldo/keto reductase 2 subfamily.</text>
</comment>
<dbReference type="EMBL" id="ML976987">
    <property type="protein sequence ID" value="KAF1958227.1"/>
    <property type="molecule type" value="Genomic_DNA"/>
</dbReference>
<dbReference type="SUPFAM" id="SSF51430">
    <property type="entry name" value="NAD(P)-linked oxidoreductase"/>
    <property type="match status" value="1"/>
</dbReference>